<dbReference type="FunFam" id="3.30.460.10:FF:000001">
    <property type="entry name" value="GTP pyrophosphokinase RelA"/>
    <property type="match status" value="1"/>
</dbReference>
<sequence length="258" mass="30044">PLAVRMGIYWLKATLEDLALFYLEPKNYEDIRLGIALRREGQESFIREIKEVLSKRLSEASIKATIKGRHKHFFSIYQKMMDQDLNIDQVFDVLAFRVIVNSVKKCYEVLGLIHSMWKPVAGHFKDYISLPKANMYQSLHTTVITPVGERMEIQIRTWDMNRIAEEGIAAHWRYKEGNGSGKETDRQYAWMRQLLEWQESLTDPKEFLETVRLDLFIGEVYVFTPKGEIKEFPRGATPVDFAYSIHSEVGDRCMGAKV</sequence>
<feature type="domain" description="TGS" evidence="2">
    <location>
        <begin position="218"/>
        <end position="258"/>
    </location>
</feature>
<dbReference type="FunFam" id="3.10.20.30:FF:000002">
    <property type="entry name" value="GTP pyrophosphokinase (RelA/SpoT)"/>
    <property type="match status" value="1"/>
</dbReference>
<dbReference type="InterPro" id="IPR012675">
    <property type="entry name" value="Beta-grasp_dom_sf"/>
</dbReference>
<dbReference type="EMBL" id="BARV01028997">
    <property type="protein sequence ID" value="GAI39922.1"/>
    <property type="molecule type" value="Genomic_DNA"/>
</dbReference>
<dbReference type="Pfam" id="PF04607">
    <property type="entry name" value="RelA_SpoT"/>
    <property type="match status" value="1"/>
</dbReference>
<dbReference type="InterPro" id="IPR043519">
    <property type="entry name" value="NT_sf"/>
</dbReference>
<dbReference type="InterPro" id="IPR004095">
    <property type="entry name" value="TGS"/>
</dbReference>
<protein>
    <recommendedName>
        <fullName evidence="2">TGS domain-containing protein</fullName>
    </recommendedName>
</protein>
<evidence type="ECO:0000256" key="1">
    <source>
        <dbReference type="ARBA" id="ARBA00007476"/>
    </source>
</evidence>
<comment type="caution">
    <text evidence="3">The sequence shown here is derived from an EMBL/GenBank/DDBJ whole genome shotgun (WGS) entry which is preliminary data.</text>
</comment>
<dbReference type="AlphaFoldDB" id="X1N7C3"/>
<dbReference type="CDD" id="cd05399">
    <property type="entry name" value="NT_Rel-Spo_like"/>
    <property type="match status" value="1"/>
</dbReference>
<dbReference type="GO" id="GO:0015969">
    <property type="term" value="P:guanosine tetraphosphate metabolic process"/>
    <property type="evidence" value="ECO:0007669"/>
    <property type="project" value="InterPro"/>
</dbReference>
<dbReference type="SUPFAM" id="SSF81301">
    <property type="entry name" value="Nucleotidyltransferase"/>
    <property type="match status" value="1"/>
</dbReference>
<proteinExistence type="inferred from homology"/>
<dbReference type="PROSITE" id="PS51880">
    <property type="entry name" value="TGS"/>
    <property type="match status" value="1"/>
</dbReference>
<name>X1N7C3_9ZZZZ</name>
<comment type="similarity">
    <text evidence="1">Belongs to the RelA/SpoT family.</text>
</comment>
<evidence type="ECO:0000313" key="3">
    <source>
        <dbReference type="EMBL" id="GAI39922.1"/>
    </source>
</evidence>
<dbReference type="SUPFAM" id="SSF81271">
    <property type="entry name" value="TGS-like"/>
    <property type="match status" value="1"/>
</dbReference>
<dbReference type="PANTHER" id="PTHR21262">
    <property type="entry name" value="GUANOSINE-3',5'-BIS DIPHOSPHATE 3'-PYROPHOSPHOHYDROLASE"/>
    <property type="match status" value="1"/>
</dbReference>
<dbReference type="InterPro" id="IPR012676">
    <property type="entry name" value="TGS-like"/>
</dbReference>
<feature type="non-terminal residue" evidence="3">
    <location>
        <position position="1"/>
    </location>
</feature>
<feature type="non-terminal residue" evidence="3">
    <location>
        <position position="258"/>
    </location>
</feature>
<reference evidence="3" key="1">
    <citation type="journal article" date="2014" name="Front. Microbiol.">
        <title>High frequency of phylogenetically diverse reductive dehalogenase-homologous genes in deep subseafloor sedimentary metagenomes.</title>
        <authorList>
            <person name="Kawai M."/>
            <person name="Futagami T."/>
            <person name="Toyoda A."/>
            <person name="Takaki Y."/>
            <person name="Nishi S."/>
            <person name="Hori S."/>
            <person name="Arai W."/>
            <person name="Tsubouchi T."/>
            <person name="Morono Y."/>
            <person name="Uchiyama I."/>
            <person name="Ito T."/>
            <person name="Fujiyama A."/>
            <person name="Inagaki F."/>
            <person name="Takami H."/>
        </authorList>
    </citation>
    <scope>NUCLEOTIDE SEQUENCE</scope>
    <source>
        <strain evidence="3">Expedition CK06-06</strain>
    </source>
</reference>
<evidence type="ECO:0000259" key="2">
    <source>
        <dbReference type="PROSITE" id="PS51880"/>
    </source>
</evidence>
<dbReference type="Gene3D" id="3.30.460.10">
    <property type="entry name" value="Beta Polymerase, domain 2"/>
    <property type="match status" value="1"/>
</dbReference>
<dbReference type="PANTHER" id="PTHR21262:SF31">
    <property type="entry name" value="GTP PYROPHOSPHOKINASE"/>
    <property type="match status" value="1"/>
</dbReference>
<gene>
    <name evidence="3" type="ORF">S06H3_46309</name>
</gene>
<organism evidence="3">
    <name type="scientific">marine sediment metagenome</name>
    <dbReference type="NCBI Taxonomy" id="412755"/>
    <lineage>
        <taxon>unclassified sequences</taxon>
        <taxon>metagenomes</taxon>
        <taxon>ecological metagenomes</taxon>
    </lineage>
</organism>
<dbReference type="Gene3D" id="3.10.20.30">
    <property type="match status" value="1"/>
</dbReference>
<accession>X1N7C3</accession>
<dbReference type="Pfam" id="PF02824">
    <property type="entry name" value="TGS"/>
    <property type="match status" value="1"/>
</dbReference>
<dbReference type="InterPro" id="IPR007685">
    <property type="entry name" value="RelA_SpoT"/>
</dbReference>
<dbReference type="GO" id="GO:0005886">
    <property type="term" value="C:plasma membrane"/>
    <property type="evidence" value="ECO:0007669"/>
    <property type="project" value="TreeGrafter"/>
</dbReference>
<dbReference type="SMART" id="SM00954">
    <property type="entry name" value="RelA_SpoT"/>
    <property type="match status" value="1"/>
</dbReference>